<dbReference type="OrthoDB" id="35928at2759"/>
<keyword evidence="4" id="KW-1185">Reference proteome</keyword>
<accession>A0A9K3KZA9</accession>
<keyword evidence="2" id="KW-0472">Membrane</keyword>
<dbReference type="AlphaFoldDB" id="A0A9K3KZA9"/>
<keyword evidence="2" id="KW-1133">Transmembrane helix</keyword>
<gene>
    <name evidence="3" type="ORF">IV203_008838</name>
</gene>
<proteinExistence type="predicted"/>
<dbReference type="Proteomes" id="UP000693970">
    <property type="component" value="Unassembled WGS sequence"/>
</dbReference>
<sequence>MRSSVGATRQRRRASVLRDIFVTLLLQSTLSLVLNKSLLFIRSFQLSFVEYYYLVATLNLSSKMVSFRRKKKEGKEKGEAAKSPSSPKEEKPSKGAPAKPPTLDDIPDLIETMLNSKGEKSAAATKRIYELCDVGHKQNRVPMVCSGKYDVLTPLAQCLTQESGDGRHLACLALNNLSIPTENKRVMALGPASKDVIGGLCKVIAEDKQESYLCCICLMNLSFLEASITTILQHSPSPDGKELSPLDNPSSLLRVLEKLLTNSPAAPKASSGKSEGVRWACGLIKNLAKSEENAALIGQTEIPKCVVENIRAATAPPSRWTSNSLEDFSLFVILNLAQWPQSREALKRAGAVDVVKPIMAEGDLQGLKATMACAFLDASWSSFPDGGNAAAKSVSELMTNIVEKKGKDGQYAYGVFKLYTATKAYADLAKAAGKADSEMGGESNTKVLAVPSAVALNFQIVSDLVLSAMDDTEGGSKYVPDAMSAEHAVSAIEAMLPAILQAGDPPRKSPQSDKACGEVSQMLLTYADISGTSSEAKTSARAAAEQIKGASGSARPILEISHDLWTQYRKREGQPLDQFVADKGVEVDESGPLDFLPCANSEGGCVIA</sequence>
<name>A0A9K3KZA9_9STRA</name>
<protein>
    <submittedName>
        <fullName evidence="3">Uncharacterized protein</fullName>
    </submittedName>
</protein>
<evidence type="ECO:0000313" key="3">
    <source>
        <dbReference type="EMBL" id="KAG7352790.1"/>
    </source>
</evidence>
<reference evidence="3" key="1">
    <citation type="journal article" date="2021" name="Sci. Rep.">
        <title>Diploid genomic architecture of Nitzschia inconspicua, an elite biomass production diatom.</title>
        <authorList>
            <person name="Oliver A."/>
            <person name="Podell S."/>
            <person name="Pinowska A."/>
            <person name="Traller J.C."/>
            <person name="Smith S.R."/>
            <person name="McClure R."/>
            <person name="Beliaev A."/>
            <person name="Bohutskyi P."/>
            <person name="Hill E.A."/>
            <person name="Rabines A."/>
            <person name="Zheng H."/>
            <person name="Allen L.Z."/>
            <person name="Kuo A."/>
            <person name="Grigoriev I.V."/>
            <person name="Allen A.E."/>
            <person name="Hazlebeck D."/>
            <person name="Allen E.E."/>
        </authorList>
    </citation>
    <scope>NUCLEOTIDE SEQUENCE</scope>
    <source>
        <strain evidence="3">Hildebrandi</strain>
    </source>
</reference>
<dbReference type="EMBL" id="JAGRRH010000017">
    <property type="protein sequence ID" value="KAG7352790.1"/>
    <property type="molecule type" value="Genomic_DNA"/>
</dbReference>
<evidence type="ECO:0000256" key="2">
    <source>
        <dbReference type="SAM" id="Phobius"/>
    </source>
</evidence>
<feature type="region of interest" description="Disordered" evidence="1">
    <location>
        <begin position="71"/>
        <end position="104"/>
    </location>
</feature>
<organism evidence="3 4">
    <name type="scientific">Nitzschia inconspicua</name>
    <dbReference type="NCBI Taxonomy" id="303405"/>
    <lineage>
        <taxon>Eukaryota</taxon>
        <taxon>Sar</taxon>
        <taxon>Stramenopiles</taxon>
        <taxon>Ochrophyta</taxon>
        <taxon>Bacillariophyta</taxon>
        <taxon>Bacillariophyceae</taxon>
        <taxon>Bacillariophycidae</taxon>
        <taxon>Bacillariales</taxon>
        <taxon>Bacillariaceae</taxon>
        <taxon>Nitzschia</taxon>
    </lineage>
</organism>
<comment type="caution">
    <text evidence="3">The sequence shown here is derived from an EMBL/GenBank/DDBJ whole genome shotgun (WGS) entry which is preliminary data.</text>
</comment>
<keyword evidence="2" id="KW-0812">Transmembrane</keyword>
<evidence type="ECO:0000256" key="1">
    <source>
        <dbReference type="SAM" id="MobiDB-lite"/>
    </source>
</evidence>
<feature type="transmembrane region" description="Helical" evidence="2">
    <location>
        <begin position="20"/>
        <end position="39"/>
    </location>
</feature>
<reference evidence="3" key="2">
    <citation type="submission" date="2021-04" db="EMBL/GenBank/DDBJ databases">
        <authorList>
            <person name="Podell S."/>
        </authorList>
    </citation>
    <scope>NUCLEOTIDE SEQUENCE</scope>
    <source>
        <strain evidence="3">Hildebrandi</strain>
    </source>
</reference>
<evidence type="ECO:0000313" key="4">
    <source>
        <dbReference type="Proteomes" id="UP000693970"/>
    </source>
</evidence>